<dbReference type="PANTHER" id="PTHR48079">
    <property type="entry name" value="PROTEIN YEEZ"/>
    <property type="match status" value="1"/>
</dbReference>
<dbReference type="STRING" id="5098.A0A507QTV0"/>
<dbReference type="InterPro" id="IPR036291">
    <property type="entry name" value="NAD(P)-bd_dom_sf"/>
</dbReference>
<sequence length="344" mass="37679">MGLKLPRIFITGATGYIGGDVFYALIQKYPHLEASSSCLVRSEAGVKLLQSAYPGARPVLGDLGNAELLESAAAEADIVLHCASIEDVESSQALARGLARRRREGPAYWICTSGTDNLGWETIKNNSYGETYPKIYDDYDGVIDVLSLPDQAPHRDVEKVQQDAASDRVKVAIVSPPCIYGVGRGCGNKRSIQLPDLAKYTIQHGKAFQVGRGLSHWPNLHINDLGNLFVLLVEEALKGGGNATWGLEGYYFAANEKEHVWGDIAVLVAKEAQSRGLTSSVDVLSWSAEEADKHMEFCNLFYGTDCRCRAVRARKLLGWQPTRHSIEEEISATLAEEARRLQGI</sequence>
<proteinExistence type="predicted"/>
<dbReference type="EMBL" id="VIFY01000061">
    <property type="protein sequence ID" value="TQB72580.1"/>
    <property type="molecule type" value="Genomic_DNA"/>
</dbReference>
<evidence type="ECO:0000313" key="1">
    <source>
        <dbReference type="EMBL" id="TQB72580.1"/>
    </source>
</evidence>
<dbReference type="Gene3D" id="3.40.50.720">
    <property type="entry name" value="NAD(P)-binding Rossmann-like Domain"/>
    <property type="match status" value="2"/>
</dbReference>
<dbReference type="GO" id="GO:0004029">
    <property type="term" value="F:aldehyde dehydrogenase (NAD+) activity"/>
    <property type="evidence" value="ECO:0007669"/>
    <property type="project" value="TreeGrafter"/>
</dbReference>
<name>A0A507QTV0_MONPU</name>
<dbReference type="AlphaFoldDB" id="A0A507QTV0"/>
<dbReference type="PANTHER" id="PTHR48079:SF6">
    <property type="entry name" value="NAD(P)-BINDING DOMAIN-CONTAINING PROTEIN-RELATED"/>
    <property type="match status" value="1"/>
</dbReference>
<accession>A0A507QTV0</accession>
<comment type="caution">
    <text evidence="1">The sequence shown here is derived from an EMBL/GenBank/DDBJ whole genome shotgun (WGS) entry which is preliminary data.</text>
</comment>
<dbReference type="GO" id="GO:0005737">
    <property type="term" value="C:cytoplasm"/>
    <property type="evidence" value="ECO:0007669"/>
    <property type="project" value="TreeGrafter"/>
</dbReference>
<gene>
    <name evidence="1" type="ORF">MPDQ_006713</name>
</gene>
<organism evidence="1 2">
    <name type="scientific">Monascus purpureus</name>
    <name type="common">Red mold</name>
    <name type="synonym">Monascus anka</name>
    <dbReference type="NCBI Taxonomy" id="5098"/>
    <lineage>
        <taxon>Eukaryota</taxon>
        <taxon>Fungi</taxon>
        <taxon>Dikarya</taxon>
        <taxon>Ascomycota</taxon>
        <taxon>Pezizomycotina</taxon>
        <taxon>Eurotiomycetes</taxon>
        <taxon>Eurotiomycetidae</taxon>
        <taxon>Eurotiales</taxon>
        <taxon>Aspergillaceae</taxon>
        <taxon>Monascus</taxon>
    </lineage>
</organism>
<dbReference type="InterPro" id="IPR051783">
    <property type="entry name" value="NAD(P)-dependent_oxidoreduct"/>
</dbReference>
<keyword evidence="2" id="KW-1185">Reference proteome</keyword>
<evidence type="ECO:0000313" key="2">
    <source>
        <dbReference type="Proteomes" id="UP000319663"/>
    </source>
</evidence>
<dbReference type="OrthoDB" id="2130169at2759"/>
<reference evidence="1 2" key="1">
    <citation type="submission" date="2019-06" db="EMBL/GenBank/DDBJ databases">
        <title>Wine fermentation using esterase from Monascus purpureus.</title>
        <authorList>
            <person name="Geng C."/>
            <person name="Zhang Y."/>
        </authorList>
    </citation>
    <scope>NUCLEOTIDE SEQUENCE [LARGE SCALE GENOMIC DNA]</scope>
    <source>
        <strain evidence="1">HQ1</strain>
    </source>
</reference>
<dbReference type="SUPFAM" id="SSF51735">
    <property type="entry name" value="NAD(P)-binding Rossmann-fold domains"/>
    <property type="match status" value="1"/>
</dbReference>
<protein>
    <submittedName>
        <fullName evidence="1">Uncharacterized protein</fullName>
    </submittedName>
</protein>
<dbReference type="Proteomes" id="UP000319663">
    <property type="component" value="Unassembled WGS sequence"/>
</dbReference>